<dbReference type="Gene3D" id="2.60.40.1180">
    <property type="entry name" value="Golgi alpha-mannosidase II"/>
    <property type="match status" value="2"/>
</dbReference>
<dbReference type="SUPFAM" id="SSF74650">
    <property type="entry name" value="Galactose mutarotase-like"/>
    <property type="match status" value="1"/>
</dbReference>
<sequence>MRFFCLLLTILTLPSADGEQDKTVKTVIQDNMETRNELGDVNQDGERNIADVYIIVGMIMGHITPTDHMIWAADVNQDGIYDIADVLTLVDIILYEETLSPNYFINFSGNGSYVDLDMAGISSPWTIECDVSKNENTPFSHLLTASDGGSGIRLEQWYNNNEVGITDYGVMDYYFGYELPAGIWKHLAVTSDGNQTKLFINGELSGTIFAAIDCPTDLIGLDNQLGAINSRLDNLRFWNVALSPILIDTYQDSLSLGTHPYINNLVGYFPFNAPGDTILNYMDASQIAINHGGTFEQIFVHDMGVLTLDSPQSGQNDYGVSESVIVTIANFGTSTIDTDFTVSYSLNSGALVSTIVEASQSPVPPNSTMQINFPSVDLSLSGVHHFMIYTSFQGDEYSDNDSLDVYIYQANNTVGDITDLQVSATYDTVVINNNLTEFRILFYTDDIFRIWMTPNGIFEDPAGPDIVVYEDPPIQVQVADEGEYYKIFSDNTVLRAYKTPLTFAMYEGDNATLVWEETAPITFGEETRQYLDRGDTEHFYGCGMQNGYFSHRGESIDIRLIISSWDDGAVPGPSPFYMSTAGYGVYRNTFKPGKYNFFSTLNLMHEETRFDAYYFRGPGLNNILDSYTQITGRPFLPPRWALSFGDADCYDPTINVYNDIAMTYRELDMPGGWILPNDGYGCGYTNLPEVVGNLESVGFKTGLWTENGVEQQAWEVGTAGIRCSKLDVAWVGAGYKWALDGCRQAYTGIETNSDARGFIWSVCSWAGTQRYSTVWSGDEYGSWEYIRYHIPTVIGSGLSGINYATGDVDGIFGGSGPTYTRDLQWKCFTPALMVISGWASVDKQPWRRGQPYTDINREYLQLKMRLTPYMYTYCNMAHETGLPVCRAMVLEFPDDQVTWGTETQYQFMSGEWFLVAPVYQNSYSRDDIYLPEGHWYDYWDGTTYLGNQTLNDYDAPLEKLPLFVKGGAIIPMYPQMLYDNEISTDTLTLDCYPYNQSSFTMYEDDGLTREHRTGSYAKQTFTMDATSESVVLNIGESIGTYNGKHDNRVYTPQFHVMNEPESVTIDDMMITHYDSYEEWNSSFQGWYFGDNVAYIKTLLLPTDTAITIELLF</sequence>
<dbReference type="InterPro" id="IPR011013">
    <property type="entry name" value="Gal_mutarotase_sf_dom"/>
</dbReference>
<gene>
    <name evidence="3" type="ORF">METZ01_LOCUS82608</name>
</gene>
<dbReference type="PANTHER" id="PTHR43863:SF2">
    <property type="entry name" value="MALTASE-GLUCOAMYLASE"/>
    <property type="match status" value="1"/>
</dbReference>
<dbReference type="InterPro" id="IPR000322">
    <property type="entry name" value="Glyco_hydro_31_TIM"/>
</dbReference>
<dbReference type="PROSITE" id="PS51766">
    <property type="entry name" value="DOCKERIN"/>
    <property type="match status" value="1"/>
</dbReference>
<dbReference type="InterPro" id="IPR033403">
    <property type="entry name" value="DUF5110"/>
</dbReference>
<dbReference type="SUPFAM" id="SSF51445">
    <property type="entry name" value="(Trans)glycosidases"/>
    <property type="match status" value="1"/>
</dbReference>
<organism evidence="3">
    <name type="scientific">marine metagenome</name>
    <dbReference type="NCBI Taxonomy" id="408172"/>
    <lineage>
        <taxon>unclassified sequences</taxon>
        <taxon>metagenomes</taxon>
        <taxon>ecological metagenomes</taxon>
    </lineage>
</organism>
<dbReference type="PANTHER" id="PTHR43863">
    <property type="entry name" value="HYDROLASE, PUTATIVE (AFU_ORTHOLOGUE AFUA_1G03140)-RELATED"/>
    <property type="match status" value="1"/>
</dbReference>
<dbReference type="CDD" id="cd14752">
    <property type="entry name" value="GH31_N"/>
    <property type="match status" value="1"/>
</dbReference>
<dbReference type="Pfam" id="PF13385">
    <property type="entry name" value="Laminin_G_3"/>
    <property type="match status" value="1"/>
</dbReference>
<dbReference type="InterPro" id="IPR025887">
    <property type="entry name" value="Glyco_hydro_31_N_dom"/>
</dbReference>
<proteinExistence type="inferred from homology"/>
<dbReference type="AlphaFoldDB" id="A0A381UP41"/>
<dbReference type="GO" id="GO:0000272">
    <property type="term" value="P:polysaccharide catabolic process"/>
    <property type="evidence" value="ECO:0007669"/>
    <property type="project" value="InterPro"/>
</dbReference>
<dbReference type="Pfam" id="PF01055">
    <property type="entry name" value="Glyco_hydro_31_2nd"/>
    <property type="match status" value="1"/>
</dbReference>
<dbReference type="Pfam" id="PF21365">
    <property type="entry name" value="Glyco_hydro_31_3rd"/>
    <property type="match status" value="1"/>
</dbReference>
<comment type="similarity">
    <text evidence="1">Belongs to the glycosyl hydrolase 31 family.</text>
</comment>
<feature type="domain" description="Dockerin" evidence="2">
    <location>
        <begin position="34"/>
        <end position="102"/>
    </location>
</feature>
<evidence type="ECO:0000256" key="1">
    <source>
        <dbReference type="ARBA" id="ARBA00007806"/>
    </source>
</evidence>
<dbReference type="InterPro" id="IPR016134">
    <property type="entry name" value="Dockerin_dom"/>
</dbReference>
<dbReference type="InterPro" id="IPR002105">
    <property type="entry name" value="Dockerin_1_rpt"/>
</dbReference>
<dbReference type="InterPro" id="IPR013780">
    <property type="entry name" value="Glyco_hydro_b"/>
</dbReference>
<name>A0A381UP41_9ZZZZ</name>
<dbReference type="InterPro" id="IPR013320">
    <property type="entry name" value="ConA-like_dom_sf"/>
</dbReference>
<dbReference type="GO" id="GO:0030246">
    <property type="term" value="F:carbohydrate binding"/>
    <property type="evidence" value="ECO:0007669"/>
    <property type="project" value="InterPro"/>
</dbReference>
<evidence type="ECO:0000313" key="3">
    <source>
        <dbReference type="EMBL" id="SVA29754.1"/>
    </source>
</evidence>
<accession>A0A381UP41</accession>
<dbReference type="InterPro" id="IPR051816">
    <property type="entry name" value="Glycosyl_Hydrolase_31"/>
</dbReference>
<protein>
    <recommendedName>
        <fullName evidence="2">Dockerin domain-containing protein</fullName>
    </recommendedName>
</protein>
<dbReference type="InterPro" id="IPR048395">
    <property type="entry name" value="Glyco_hydro_31_C"/>
</dbReference>
<dbReference type="SUPFAM" id="SSF51011">
    <property type="entry name" value="Glycosyl hydrolase domain"/>
    <property type="match status" value="1"/>
</dbReference>
<dbReference type="InterPro" id="IPR036439">
    <property type="entry name" value="Dockerin_dom_sf"/>
</dbReference>
<dbReference type="Pfam" id="PF00404">
    <property type="entry name" value="Dockerin_1"/>
    <property type="match status" value="1"/>
</dbReference>
<dbReference type="Gene3D" id="3.20.20.80">
    <property type="entry name" value="Glycosidases"/>
    <property type="match status" value="1"/>
</dbReference>
<dbReference type="CDD" id="cd06596">
    <property type="entry name" value="GH31_CPE1046"/>
    <property type="match status" value="1"/>
</dbReference>
<dbReference type="EMBL" id="UINC01006806">
    <property type="protein sequence ID" value="SVA29754.1"/>
    <property type="molecule type" value="Genomic_DNA"/>
</dbReference>
<dbReference type="SUPFAM" id="SSF63446">
    <property type="entry name" value="Type I dockerin domain"/>
    <property type="match status" value="1"/>
</dbReference>
<dbReference type="SUPFAM" id="SSF49899">
    <property type="entry name" value="Concanavalin A-like lectins/glucanases"/>
    <property type="match status" value="1"/>
</dbReference>
<dbReference type="Pfam" id="PF17137">
    <property type="entry name" value="DUF5110"/>
    <property type="match status" value="1"/>
</dbReference>
<dbReference type="Gene3D" id="1.10.1330.10">
    <property type="entry name" value="Dockerin domain"/>
    <property type="match status" value="1"/>
</dbReference>
<dbReference type="Gene3D" id="2.60.120.200">
    <property type="match status" value="1"/>
</dbReference>
<dbReference type="CDD" id="cd14256">
    <property type="entry name" value="Dockerin_I"/>
    <property type="match status" value="1"/>
</dbReference>
<dbReference type="InterPro" id="IPR017853">
    <property type="entry name" value="GH"/>
</dbReference>
<dbReference type="GO" id="GO:0004553">
    <property type="term" value="F:hydrolase activity, hydrolyzing O-glycosyl compounds"/>
    <property type="evidence" value="ECO:0007669"/>
    <property type="project" value="InterPro"/>
</dbReference>
<dbReference type="Pfam" id="PF13802">
    <property type="entry name" value="Gal_mutarotas_2"/>
    <property type="match status" value="1"/>
</dbReference>
<dbReference type="Gene3D" id="2.60.40.1760">
    <property type="entry name" value="glycosyl hydrolase (family 31)"/>
    <property type="match status" value="1"/>
</dbReference>
<reference evidence="3" key="1">
    <citation type="submission" date="2018-05" db="EMBL/GenBank/DDBJ databases">
        <authorList>
            <person name="Lanie J.A."/>
            <person name="Ng W.-L."/>
            <person name="Kazmierczak K.M."/>
            <person name="Andrzejewski T.M."/>
            <person name="Davidsen T.M."/>
            <person name="Wayne K.J."/>
            <person name="Tettelin H."/>
            <person name="Glass J.I."/>
            <person name="Rusch D."/>
            <person name="Podicherti R."/>
            <person name="Tsui H.-C.T."/>
            <person name="Winkler M.E."/>
        </authorList>
    </citation>
    <scope>NUCLEOTIDE SEQUENCE</scope>
</reference>
<evidence type="ECO:0000259" key="2">
    <source>
        <dbReference type="PROSITE" id="PS51766"/>
    </source>
</evidence>